<dbReference type="InterPro" id="IPR000488">
    <property type="entry name" value="Death_dom"/>
</dbReference>
<evidence type="ECO:0000256" key="2">
    <source>
        <dbReference type="SAM" id="MobiDB-lite"/>
    </source>
</evidence>
<organism evidence="4">
    <name type="scientific">Amphimedon queenslandica</name>
    <name type="common">Sponge</name>
    <dbReference type="NCBI Taxonomy" id="400682"/>
    <lineage>
        <taxon>Eukaryota</taxon>
        <taxon>Metazoa</taxon>
        <taxon>Porifera</taxon>
        <taxon>Demospongiae</taxon>
        <taxon>Heteroscleromorpha</taxon>
        <taxon>Haplosclerida</taxon>
        <taxon>Niphatidae</taxon>
        <taxon>Amphimedon</taxon>
    </lineage>
</organism>
<dbReference type="CDD" id="cd01670">
    <property type="entry name" value="Death"/>
    <property type="match status" value="1"/>
</dbReference>
<feature type="region of interest" description="Disordered" evidence="2">
    <location>
        <begin position="987"/>
        <end position="1013"/>
    </location>
</feature>
<evidence type="ECO:0000259" key="3">
    <source>
        <dbReference type="PROSITE" id="PS50017"/>
    </source>
</evidence>
<evidence type="ECO:0000256" key="1">
    <source>
        <dbReference type="SAM" id="Coils"/>
    </source>
</evidence>
<dbReference type="eggNOG" id="ENOG502TCXC">
    <property type="taxonomic scope" value="Eukaryota"/>
</dbReference>
<dbReference type="AlphaFoldDB" id="A0A1X7TSD7"/>
<name>A0A1X7TSD7_AMPQE</name>
<feature type="compositionally biased region" description="Low complexity" evidence="2">
    <location>
        <begin position="988"/>
        <end position="1006"/>
    </location>
</feature>
<dbReference type="EnsemblMetazoa" id="Aqu2.1.17874_001">
    <property type="protein sequence ID" value="Aqu2.1.17874_001"/>
    <property type="gene ID" value="Aqu2.1.17874"/>
</dbReference>
<protein>
    <recommendedName>
        <fullName evidence="3">Death domain-containing protein</fullName>
    </recommendedName>
</protein>
<dbReference type="InParanoid" id="A0A1X7TSD7"/>
<sequence length="1133" mass="128757">MAVGGGVSSLGIGDLHDVKTELKEFNTSDWRKFGSVAGLRYNTLNIIQENKTKVEDRFEECLACWLRREDKVDSKGKPSWRRLADILEELGDKALADKIRSRKGEQQLDRKISVHCNLRREYYRMSTEYGAIVERFVNLEYMDQHYTQEDSGSGEGYACLMFYEKNSFIYFTAIPVKMLTALHEYIKDHHRFADIGPIHYFHFKWFNGFIELNFNEKPSTGWTIIPLIKPCRLYQEDIDSFDGTDGSIPPYCFISFEGSPDAVPTLHYSVPLVGVADPVTLFIHRTLKCTAPPVAPYTGLVYHEKKEDQHLIIFTAARLKDISTTVTCIEDQYPLARINQLIHFDFDSNHDYIELILDAPQDQSITGWTIEPQSTKFLKDQFDRFSFTKDFLPSCLVSFHASPDAVPILHYSVPLEGVAEPKTIDLLLKSPMTSSQVSYVGLIYYEWKGKEYLMTFTASKKLNHLLQYIEEYHPLAEIGQVYNFSFSPSSGFIELLFDDSCKGWTVQPLVEPCRLYQDDIDRFDEATYPFPPSCLVSVYGSPDAVPKLHYSVPLEGVADPVTLWIVRKLQLEKDELEVISSHKATFEKDYEKLKATVADKEAEIEEEKKQVEEEKRHLEKQYLIEKQITKELKTKVTDNELYIAKLLKEREQLQERVTSLEEQSMKETSSKEVQFNYMIPLMDNLDFLSDVQVAEKKLLVFQGKKPQLMNWEKYGLRIGVSGDSLLSFKAADAAVVALVGGQFQFPPNTILVSAVYAVSLSKPLLKPLQLEIQHCIDLTRQPDLAQYLKFAIAPVSTLSLPYQFSIVEGGEFSSNGSYGFIKFQHEEPCLVCILGTASAGISDRMIYKMMMHYEQEGVEDLVTLVAAKDLNALIEYIERRHPQTEIGQHVPFSFDPSSDFIEFILDAPQIYSLTGWTIQAHIKPCRMYRHDIDKFGEKEYPLPPSCLVSVYGSPNAFPTLHYSVPLEGVADPVRLFIHRTLRTTDPITRSSSSSNVVHESTSVSSTGGASPSATVDVNKVKKVIDDVLVSHYAALNSLPKKSLTGLVNQLYTAKLISNKVREDPSMEGCITEFKAVLSFKRKLPQVEEYCQKFLSSFIAVGGPYADAATVFHEDWIEAIRNELGFDFNINIDA</sequence>
<dbReference type="GO" id="GO:0007165">
    <property type="term" value="P:signal transduction"/>
    <property type="evidence" value="ECO:0007669"/>
    <property type="project" value="InterPro"/>
</dbReference>
<dbReference type="OrthoDB" id="5973910at2759"/>
<reference evidence="4" key="1">
    <citation type="submission" date="2017-05" db="UniProtKB">
        <authorList>
            <consortium name="EnsemblMetazoa"/>
        </authorList>
    </citation>
    <scope>IDENTIFICATION</scope>
</reference>
<dbReference type="PROSITE" id="PS50017">
    <property type="entry name" value="DEATH_DOMAIN"/>
    <property type="match status" value="1"/>
</dbReference>
<feature type="coiled-coil region" evidence="1">
    <location>
        <begin position="583"/>
        <end position="670"/>
    </location>
</feature>
<feature type="domain" description="Death" evidence="3">
    <location>
        <begin position="29"/>
        <end position="103"/>
    </location>
</feature>
<keyword evidence="1" id="KW-0175">Coiled coil</keyword>
<evidence type="ECO:0000313" key="4">
    <source>
        <dbReference type="EnsemblMetazoa" id="Aqu2.1.17874_001"/>
    </source>
</evidence>
<dbReference type="SUPFAM" id="SSF47986">
    <property type="entry name" value="DEATH domain"/>
    <property type="match status" value="1"/>
</dbReference>
<dbReference type="Gene3D" id="1.10.533.10">
    <property type="entry name" value="Death Domain, Fas"/>
    <property type="match status" value="1"/>
</dbReference>
<dbReference type="InterPro" id="IPR011029">
    <property type="entry name" value="DEATH-like_dom_sf"/>
</dbReference>
<proteinExistence type="predicted"/>
<accession>A0A1X7TSD7</accession>
<dbReference type="Pfam" id="PF00531">
    <property type="entry name" value="Death"/>
    <property type="match status" value="1"/>
</dbReference>